<keyword evidence="3 6" id="KW-0812">Transmembrane</keyword>
<feature type="transmembrane region" description="Helical" evidence="6">
    <location>
        <begin position="20"/>
        <end position="40"/>
    </location>
</feature>
<keyword evidence="5 6" id="KW-0472">Membrane</keyword>
<comment type="subcellular location">
    <subcellularLocation>
        <location evidence="1">Membrane</location>
        <topology evidence="1">Multi-pass membrane protein</topology>
    </subcellularLocation>
</comment>
<dbReference type="EMBL" id="SBIQ01000005">
    <property type="protein sequence ID" value="KAF7684651.1"/>
    <property type="molecule type" value="Genomic_DNA"/>
</dbReference>
<comment type="similarity">
    <text evidence="2">Belongs to the sphingosine N-acyltransferase family.</text>
</comment>
<gene>
    <name evidence="8" type="primary">CERS6</name>
    <name evidence="8" type="ORF">TCON_0162</name>
</gene>
<evidence type="ECO:0000256" key="3">
    <source>
        <dbReference type="ARBA" id="ARBA00022692"/>
    </source>
</evidence>
<keyword evidence="4 6" id="KW-1133">Transmembrane helix</keyword>
<organism evidence="8 9">
    <name type="scientific">Astathelohania contejeani</name>
    <dbReference type="NCBI Taxonomy" id="164912"/>
    <lineage>
        <taxon>Eukaryota</taxon>
        <taxon>Fungi</taxon>
        <taxon>Fungi incertae sedis</taxon>
        <taxon>Microsporidia</taxon>
        <taxon>Astathelohaniidae</taxon>
        <taxon>Astathelohania</taxon>
    </lineage>
</organism>
<accession>A0ABQ7I2D4</accession>
<sequence>MEMAKLNLYLKNQSIADNFFAVFAVVFGVLRILVFPLWIIRPIWRYKREYEPNFVFSFLTYSLMTLYILNAIWMFLIIKMVYKLVKVGKVTNDIREKKNK</sequence>
<reference evidence="8 9" key="1">
    <citation type="submission" date="2019-01" db="EMBL/GenBank/DDBJ databases">
        <title>Genomes sequencing and comparative genomics of infectious freshwater microsporidia, Cucumispora dikerogammari and Thelohania contejeani.</title>
        <authorList>
            <person name="Cormier A."/>
            <person name="Giraud I."/>
            <person name="Wattier R."/>
            <person name="Teixeira M."/>
            <person name="Grandjean F."/>
            <person name="Rigaud T."/>
            <person name="Cordaux R."/>
        </authorList>
    </citation>
    <scope>NUCLEOTIDE SEQUENCE [LARGE SCALE GENOMIC DNA]</scope>
    <source>
        <strain evidence="8">T1</strain>
        <tissue evidence="8">Spores</tissue>
    </source>
</reference>
<evidence type="ECO:0000256" key="5">
    <source>
        <dbReference type="ARBA" id="ARBA00023136"/>
    </source>
</evidence>
<evidence type="ECO:0000256" key="1">
    <source>
        <dbReference type="ARBA" id="ARBA00004141"/>
    </source>
</evidence>
<keyword evidence="9" id="KW-1185">Reference proteome</keyword>
<evidence type="ECO:0000259" key="7">
    <source>
        <dbReference type="Pfam" id="PF03798"/>
    </source>
</evidence>
<evidence type="ECO:0000313" key="8">
    <source>
        <dbReference type="EMBL" id="KAF7684651.1"/>
    </source>
</evidence>
<proteinExistence type="inferred from homology"/>
<evidence type="ECO:0000256" key="4">
    <source>
        <dbReference type="ARBA" id="ARBA00022989"/>
    </source>
</evidence>
<evidence type="ECO:0000313" key="9">
    <source>
        <dbReference type="Proteomes" id="UP001516464"/>
    </source>
</evidence>
<protein>
    <submittedName>
        <fullName evidence="8">Ceramide synthase 6</fullName>
    </submittedName>
</protein>
<dbReference type="PANTHER" id="PTHR12560:SF0">
    <property type="entry name" value="LD18904P"/>
    <property type="match status" value="1"/>
</dbReference>
<evidence type="ECO:0000256" key="2">
    <source>
        <dbReference type="ARBA" id="ARBA00009808"/>
    </source>
</evidence>
<dbReference type="Proteomes" id="UP001516464">
    <property type="component" value="Unassembled WGS sequence"/>
</dbReference>
<dbReference type="InterPro" id="IPR016439">
    <property type="entry name" value="Lag1/Lac1-like"/>
</dbReference>
<dbReference type="PANTHER" id="PTHR12560">
    <property type="entry name" value="LONGEVITY ASSURANCE FACTOR 1 LAG1"/>
    <property type="match status" value="1"/>
</dbReference>
<feature type="transmembrane region" description="Helical" evidence="6">
    <location>
        <begin position="52"/>
        <end position="78"/>
    </location>
</feature>
<comment type="caution">
    <text evidence="8">The sequence shown here is derived from an EMBL/GenBank/DDBJ whole genome shotgun (WGS) entry which is preliminary data.</text>
</comment>
<dbReference type="Pfam" id="PF03798">
    <property type="entry name" value="TRAM_LAG1_CLN8"/>
    <property type="match status" value="1"/>
</dbReference>
<name>A0ABQ7I2D4_9MICR</name>
<dbReference type="InterPro" id="IPR006634">
    <property type="entry name" value="TLC-dom"/>
</dbReference>
<feature type="domain" description="TLC" evidence="7">
    <location>
        <begin position="2"/>
        <end position="79"/>
    </location>
</feature>
<evidence type="ECO:0000256" key="6">
    <source>
        <dbReference type="SAM" id="Phobius"/>
    </source>
</evidence>